<protein>
    <recommendedName>
        <fullName evidence="2">DUF7482 domain-containing protein</fullName>
    </recommendedName>
</protein>
<organism evidence="3 4">
    <name type="scientific">Undibacterium jejuense</name>
    <dbReference type="NCBI Taxonomy" id="1344949"/>
    <lineage>
        <taxon>Bacteria</taxon>
        <taxon>Pseudomonadati</taxon>
        <taxon>Pseudomonadota</taxon>
        <taxon>Betaproteobacteria</taxon>
        <taxon>Burkholderiales</taxon>
        <taxon>Oxalobacteraceae</taxon>
        <taxon>Undibacterium</taxon>
    </lineage>
</organism>
<reference evidence="3" key="1">
    <citation type="submission" date="2020-08" db="EMBL/GenBank/DDBJ databases">
        <title>Novel species isolated from subtropical streams in China.</title>
        <authorList>
            <person name="Lu H."/>
        </authorList>
    </citation>
    <scope>NUCLEOTIDE SEQUENCE</scope>
    <source>
        <strain evidence="3">KACC 12607</strain>
    </source>
</reference>
<gene>
    <name evidence="3" type="ORF">H8K32_15315</name>
</gene>
<keyword evidence="1" id="KW-0732">Signal</keyword>
<evidence type="ECO:0000313" key="4">
    <source>
        <dbReference type="Proteomes" id="UP000634011"/>
    </source>
</evidence>
<dbReference type="EMBL" id="JACOFV010000015">
    <property type="protein sequence ID" value="MBC3863473.1"/>
    <property type="molecule type" value="Genomic_DNA"/>
</dbReference>
<evidence type="ECO:0000313" key="3">
    <source>
        <dbReference type="EMBL" id="MBC3863473.1"/>
    </source>
</evidence>
<accession>A0A923KQ35</accession>
<comment type="caution">
    <text evidence="3">The sequence shown here is derived from an EMBL/GenBank/DDBJ whole genome shotgun (WGS) entry which is preliminary data.</text>
</comment>
<evidence type="ECO:0000256" key="1">
    <source>
        <dbReference type="SAM" id="SignalP"/>
    </source>
</evidence>
<feature type="chain" id="PRO_5037553562" description="DUF7482 domain-containing protein" evidence="1">
    <location>
        <begin position="34"/>
        <end position="189"/>
    </location>
</feature>
<keyword evidence="4" id="KW-1185">Reference proteome</keyword>
<feature type="domain" description="DUF7482" evidence="2">
    <location>
        <begin position="51"/>
        <end position="180"/>
    </location>
</feature>
<proteinExistence type="predicted"/>
<dbReference type="InterPro" id="IPR055905">
    <property type="entry name" value="DUF7482"/>
</dbReference>
<dbReference type="PROSITE" id="PS51257">
    <property type="entry name" value="PROKAR_LIPOPROTEIN"/>
    <property type="match status" value="1"/>
</dbReference>
<dbReference type="Pfam" id="PF24298">
    <property type="entry name" value="DUF7482"/>
    <property type="match status" value="1"/>
</dbReference>
<name>A0A923KQ35_9BURK</name>
<dbReference type="AlphaFoldDB" id="A0A923KQ35"/>
<feature type="signal peptide" evidence="1">
    <location>
        <begin position="1"/>
        <end position="33"/>
    </location>
</feature>
<sequence length="189" mass="20948">MNRGKTSRQFVSLSFIVALLSTLLMSGCASVSAFHGENQFLTLPLVPGWFEGKRVWYLTTDISDESMAKQANINFVARLANALPPDPPVPGKPSSVDRIYKFMNFDQGSVLPSIPQPLGGGNGNANYSPLWQLYAVYWMPDQTPHELHSEQEVLDAQEQNLIQIKPLRIIVNCPVVKVENSLLPGTRLP</sequence>
<dbReference type="RefSeq" id="WP_186913423.1">
    <property type="nucleotide sequence ID" value="NZ_JACOFV010000015.1"/>
</dbReference>
<evidence type="ECO:0000259" key="2">
    <source>
        <dbReference type="Pfam" id="PF24298"/>
    </source>
</evidence>
<dbReference type="Proteomes" id="UP000634011">
    <property type="component" value="Unassembled WGS sequence"/>
</dbReference>